<feature type="chain" id="PRO_5004567889" evidence="1">
    <location>
        <begin position="19"/>
        <end position="134"/>
    </location>
</feature>
<evidence type="ECO:0000256" key="1">
    <source>
        <dbReference type="SAM" id="SignalP"/>
    </source>
</evidence>
<dbReference type="Proteomes" id="UP000053780">
    <property type="component" value="Unassembled WGS sequence"/>
</dbReference>
<keyword evidence="1" id="KW-0732">Signal</keyword>
<protein>
    <submittedName>
        <fullName evidence="2">Uncharacterized protein</fullName>
    </submittedName>
</protein>
<organism evidence="2 3">
    <name type="scientific">Vairimorpha apis BRL 01</name>
    <dbReference type="NCBI Taxonomy" id="1037528"/>
    <lineage>
        <taxon>Eukaryota</taxon>
        <taxon>Fungi</taxon>
        <taxon>Fungi incertae sedis</taxon>
        <taxon>Microsporidia</taxon>
        <taxon>Nosematidae</taxon>
        <taxon>Vairimorpha</taxon>
    </lineage>
</organism>
<proteinExistence type="predicted"/>
<evidence type="ECO:0000313" key="2">
    <source>
        <dbReference type="EMBL" id="EQB60536.1"/>
    </source>
</evidence>
<dbReference type="VEuPathDB" id="MicrosporidiaDB:NAPIS_ORF01910"/>
<sequence length="134" mass="15761">MNYILNLILSLFVIECENLKFEDIRSEENLQIETELNIMSYIFDLITLTNQPTMLNTIESNGFLNIDNNTNQDNFENTPIINQNSYYYQPAYNIFSIYYIIPGYYVMPNNCIVPGYCYIPNYCIIPGYYIISGY</sequence>
<name>T0MBH0_9MICR</name>
<gene>
    <name evidence="2" type="ORF">NAPIS_ORF01910</name>
</gene>
<reference evidence="2 3" key="1">
    <citation type="journal article" date="2013" name="BMC Genomics">
        <title>Genome sequencing and comparative genomics of honey bee microsporidia, Nosema apis reveal novel insights into host-parasite interactions.</title>
        <authorList>
            <person name="Chen Yp."/>
            <person name="Pettis J.S."/>
            <person name="Zhao Y."/>
            <person name="Liu X."/>
            <person name="Tallon L.J."/>
            <person name="Sadzewicz L.D."/>
            <person name="Li R."/>
            <person name="Zheng H."/>
            <person name="Huang S."/>
            <person name="Zhang X."/>
            <person name="Hamilton M.C."/>
            <person name="Pernal S.F."/>
            <person name="Melathopoulos A.P."/>
            <person name="Yan X."/>
            <person name="Evans J.D."/>
        </authorList>
    </citation>
    <scope>NUCLEOTIDE SEQUENCE [LARGE SCALE GENOMIC DNA]</scope>
    <source>
        <strain evidence="2 3">BRL 01</strain>
    </source>
</reference>
<dbReference type="HOGENOM" id="CLU_1896805_0_0_1"/>
<feature type="signal peptide" evidence="1">
    <location>
        <begin position="1"/>
        <end position="18"/>
    </location>
</feature>
<keyword evidence="3" id="KW-1185">Reference proteome</keyword>
<dbReference type="EMBL" id="KE647277">
    <property type="protein sequence ID" value="EQB60536.1"/>
    <property type="molecule type" value="Genomic_DNA"/>
</dbReference>
<accession>T0MBH0</accession>
<dbReference type="AlphaFoldDB" id="T0MBH0"/>
<evidence type="ECO:0000313" key="3">
    <source>
        <dbReference type="Proteomes" id="UP000053780"/>
    </source>
</evidence>